<keyword evidence="3 8" id="KW-1134">Transmembrane beta strand</keyword>
<dbReference type="EMBL" id="QRZF01000001">
    <property type="protein sequence ID" value="RGV58185.1"/>
    <property type="molecule type" value="Genomic_DNA"/>
</dbReference>
<evidence type="ECO:0000256" key="1">
    <source>
        <dbReference type="ARBA" id="ARBA00004571"/>
    </source>
</evidence>
<keyword evidence="10" id="KW-0732">Signal</keyword>
<comment type="subcellular location">
    <subcellularLocation>
        <location evidence="1 8">Cell outer membrane</location>
        <topology evidence="1 8">Multi-pass membrane protein</topology>
    </subcellularLocation>
</comment>
<feature type="signal peptide" evidence="10">
    <location>
        <begin position="1"/>
        <end position="24"/>
    </location>
</feature>
<dbReference type="InterPro" id="IPR023997">
    <property type="entry name" value="TonB-dep_OMP_SusC/RagA_CS"/>
</dbReference>
<comment type="similarity">
    <text evidence="8 9">Belongs to the TonB-dependent receptor family.</text>
</comment>
<feature type="domain" description="TonB-dependent receptor plug" evidence="12">
    <location>
        <begin position="119"/>
        <end position="225"/>
    </location>
</feature>
<evidence type="ECO:0000256" key="5">
    <source>
        <dbReference type="ARBA" id="ARBA00023077"/>
    </source>
</evidence>
<keyword evidence="4 8" id="KW-0812">Transmembrane</keyword>
<evidence type="ECO:0000259" key="11">
    <source>
        <dbReference type="Pfam" id="PF00593"/>
    </source>
</evidence>
<dbReference type="Gene3D" id="2.40.170.20">
    <property type="entry name" value="TonB-dependent receptor, beta-barrel domain"/>
    <property type="match status" value="1"/>
</dbReference>
<dbReference type="Gene3D" id="2.170.130.10">
    <property type="entry name" value="TonB-dependent receptor, plug domain"/>
    <property type="match status" value="1"/>
</dbReference>
<organism evidence="13 14">
    <name type="scientific">Bacteroides intestinalis</name>
    <dbReference type="NCBI Taxonomy" id="329854"/>
    <lineage>
        <taxon>Bacteria</taxon>
        <taxon>Pseudomonadati</taxon>
        <taxon>Bacteroidota</taxon>
        <taxon>Bacteroidia</taxon>
        <taxon>Bacteroidales</taxon>
        <taxon>Bacteroidaceae</taxon>
        <taxon>Bacteroides</taxon>
    </lineage>
</organism>
<dbReference type="SUPFAM" id="SSF49464">
    <property type="entry name" value="Carboxypeptidase regulatory domain-like"/>
    <property type="match status" value="1"/>
</dbReference>
<keyword evidence="5 9" id="KW-0798">TonB box</keyword>
<feature type="domain" description="TonB-dependent receptor-like beta-barrel" evidence="11">
    <location>
        <begin position="408"/>
        <end position="818"/>
    </location>
</feature>
<sequence>MRILHKNLCLLMLLLISCPLGLFAQNKTITGTVRDAIDVVIGASITVKGDNSIGTITDMDGNFKLSVPASAKELVVSFIGYDNQIVLIGSKTHFDITLKESSVMLEEVVAIGYAKVKRKDLTGSSVSVSSDDLKMAPVTTAAQALAGKAAGVNVVQQSGAPGAEINITVRGGTSITQGSEPLYIVDGFQMDNGLQNIDINDIETLDVMKDASATAIYGARGSNGVILITTKSGKAGKTEVSYNAFVSFDHLGKKLDLLGVEDYVKYQYEFQALRGGQNDFANFFGGDINSPDFYTGAYSRISQEYGNRAGIDWQDLVFGDTGITQNHNLNINGGTDKTRYMLSYNYTGEDGIMEKHGYQKNSIRAKINHELWKGVRFDFSSSFQMTKVEGGGSLGGKLKQTILQPITGGSRWTNEQMVGSDIGAEIGDIMNDNNYDSRNPILDNRAITNEKYTRLVTVNAGLEIDLMKDLTFRTAGSYLWRQIRQDYWDDGTTKQAEANKSPYGYGYRNNSEKFSWQITNTLSYAFNLADAHQFTVLLGQETIYDEDMKLDNEYREFSDGNFGLNDVSMGTPYTYKSDKNKNGMVSVFGRLSYNFNSRYLLTATMRADGSSKFARGNQWGYSPSASVAWRVSEESFMKRFENLDNLKLRVGYGVAGNNNIDNNMYATNYGSGHYGYNGGDFITYVPGSTLGNKNLKWEKTTTANVGVDVSLFGSRVNLSLDWYNNQSDNLLIKNKIPSSTGYTEQYQNLGAIRNRGVEIVLNTTNIRTKDFTWTTDFNIAFNRSKVMDLYGESGSDYFIQDYDSRMGYKIEVGKPLGQYYGLIYDGIYTTDDFTQNADGTYTLNPDVPYLKGSTRSKVKPGDVKYKNVAGEVDDKGLPVYSINDRTVIGNAQPKFTGGMNNTFRYKGFDLTVFMNFVYGNKVFNMSTQRFIGPYMANQNTLAKMANRFTLIDPQTGKEATELTRLAAMNPNQYNASTLWNISSNNKNAISDHSSYYLEDGSYLRLNTITLGYTLPKTLVQKAKISNARVYCTLNNIHTFTGYTGYDPEVAASSSALTPGVDNSSYPRSKSWVLGVNLTF</sequence>
<evidence type="ECO:0000256" key="7">
    <source>
        <dbReference type="ARBA" id="ARBA00023237"/>
    </source>
</evidence>
<evidence type="ECO:0000256" key="10">
    <source>
        <dbReference type="SAM" id="SignalP"/>
    </source>
</evidence>
<dbReference type="GO" id="GO:0009279">
    <property type="term" value="C:cell outer membrane"/>
    <property type="evidence" value="ECO:0007669"/>
    <property type="project" value="UniProtKB-SubCell"/>
</dbReference>
<keyword evidence="2 8" id="KW-0813">Transport</keyword>
<accession>A0A412YLD3</accession>
<keyword evidence="6 8" id="KW-0472">Membrane</keyword>
<comment type="caution">
    <text evidence="13">The sequence shown here is derived from an EMBL/GenBank/DDBJ whole genome shotgun (WGS) entry which is preliminary data.</text>
</comment>
<dbReference type="InterPro" id="IPR039426">
    <property type="entry name" value="TonB-dep_rcpt-like"/>
</dbReference>
<protein>
    <submittedName>
        <fullName evidence="13">TonB-dependent receptor</fullName>
    </submittedName>
</protein>
<evidence type="ECO:0000256" key="6">
    <source>
        <dbReference type="ARBA" id="ARBA00023136"/>
    </source>
</evidence>
<dbReference type="SUPFAM" id="SSF56935">
    <property type="entry name" value="Porins"/>
    <property type="match status" value="1"/>
</dbReference>
<proteinExistence type="inferred from homology"/>
<dbReference type="NCBIfam" id="TIGR04056">
    <property type="entry name" value="OMP_RagA_SusC"/>
    <property type="match status" value="1"/>
</dbReference>
<evidence type="ECO:0000256" key="2">
    <source>
        <dbReference type="ARBA" id="ARBA00022448"/>
    </source>
</evidence>
<dbReference type="Pfam" id="PF13715">
    <property type="entry name" value="CarbopepD_reg_2"/>
    <property type="match status" value="1"/>
</dbReference>
<evidence type="ECO:0000313" key="13">
    <source>
        <dbReference type="EMBL" id="RGV58185.1"/>
    </source>
</evidence>
<evidence type="ECO:0000313" key="14">
    <source>
        <dbReference type="Proteomes" id="UP000283850"/>
    </source>
</evidence>
<keyword evidence="13" id="KW-0675">Receptor</keyword>
<reference evidence="13 14" key="1">
    <citation type="submission" date="2018-08" db="EMBL/GenBank/DDBJ databases">
        <title>A genome reference for cultivated species of the human gut microbiota.</title>
        <authorList>
            <person name="Zou Y."/>
            <person name="Xue W."/>
            <person name="Luo G."/>
        </authorList>
    </citation>
    <scope>NUCLEOTIDE SEQUENCE [LARGE SCALE GENOMIC DNA]</scope>
    <source>
        <strain evidence="13 14">AF14-32</strain>
    </source>
</reference>
<dbReference type="PROSITE" id="PS51257">
    <property type="entry name" value="PROKAR_LIPOPROTEIN"/>
    <property type="match status" value="1"/>
</dbReference>
<evidence type="ECO:0000256" key="8">
    <source>
        <dbReference type="PROSITE-ProRule" id="PRU01360"/>
    </source>
</evidence>
<evidence type="ECO:0000256" key="9">
    <source>
        <dbReference type="RuleBase" id="RU003357"/>
    </source>
</evidence>
<dbReference type="InterPro" id="IPR000531">
    <property type="entry name" value="Beta-barrel_TonB"/>
</dbReference>
<dbReference type="InterPro" id="IPR037066">
    <property type="entry name" value="Plug_dom_sf"/>
</dbReference>
<dbReference type="InterPro" id="IPR023996">
    <property type="entry name" value="TonB-dep_OMP_SusC/RagA"/>
</dbReference>
<name>A0A412YLD3_9BACE</name>
<evidence type="ECO:0000259" key="12">
    <source>
        <dbReference type="Pfam" id="PF07715"/>
    </source>
</evidence>
<evidence type="ECO:0000256" key="3">
    <source>
        <dbReference type="ARBA" id="ARBA00022452"/>
    </source>
</evidence>
<dbReference type="InterPro" id="IPR012910">
    <property type="entry name" value="Plug_dom"/>
</dbReference>
<evidence type="ECO:0000256" key="4">
    <source>
        <dbReference type="ARBA" id="ARBA00022692"/>
    </source>
</evidence>
<dbReference type="InterPro" id="IPR036942">
    <property type="entry name" value="Beta-barrel_TonB_sf"/>
</dbReference>
<dbReference type="Gene3D" id="2.60.40.1120">
    <property type="entry name" value="Carboxypeptidase-like, regulatory domain"/>
    <property type="match status" value="1"/>
</dbReference>
<dbReference type="Pfam" id="PF07715">
    <property type="entry name" value="Plug"/>
    <property type="match status" value="1"/>
</dbReference>
<dbReference type="Proteomes" id="UP000283850">
    <property type="component" value="Unassembled WGS sequence"/>
</dbReference>
<keyword evidence="7 8" id="KW-0998">Cell outer membrane</keyword>
<dbReference type="Pfam" id="PF00593">
    <property type="entry name" value="TonB_dep_Rec_b-barrel"/>
    <property type="match status" value="1"/>
</dbReference>
<dbReference type="NCBIfam" id="TIGR04057">
    <property type="entry name" value="SusC_RagA_signa"/>
    <property type="match status" value="1"/>
</dbReference>
<dbReference type="InterPro" id="IPR008969">
    <property type="entry name" value="CarboxyPept-like_regulatory"/>
</dbReference>
<gene>
    <name evidence="13" type="ORF">DWW10_00690</name>
</gene>
<dbReference type="PROSITE" id="PS52016">
    <property type="entry name" value="TONB_DEPENDENT_REC_3"/>
    <property type="match status" value="1"/>
</dbReference>
<feature type="chain" id="PRO_5019282932" evidence="10">
    <location>
        <begin position="25"/>
        <end position="1079"/>
    </location>
</feature>
<dbReference type="AlphaFoldDB" id="A0A412YLD3"/>